<accession>A0A0H4KXH3</accession>
<evidence type="ECO:0000256" key="1">
    <source>
        <dbReference type="SAM" id="Phobius"/>
    </source>
</evidence>
<gene>
    <name evidence="2" type="ORF">BEH_13865</name>
</gene>
<dbReference type="Proteomes" id="UP000036202">
    <property type="component" value="Chromosome"/>
</dbReference>
<keyword evidence="1" id="KW-0812">Transmembrane</keyword>
<feature type="transmembrane region" description="Helical" evidence="1">
    <location>
        <begin position="7"/>
        <end position="26"/>
    </location>
</feature>
<protein>
    <submittedName>
        <fullName evidence="2">Uncharacterized protein</fullName>
    </submittedName>
</protein>
<keyword evidence="3" id="KW-1185">Reference proteome</keyword>
<sequence length="64" mass="7174">MRKYNLAGKITYILGALLFLIGFFTVTDKVGYFKLIPSLSVAIKLLIVGFVLVMATNSKMFRVQ</sequence>
<keyword evidence="1" id="KW-1133">Transmembrane helix</keyword>
<keyword evidence="1" id="KW-0472">Membrane</keyword>
<dbReference type="RefSeq" id="WP_040061363.1">
    <property type="nucleotide sequence ID" value="NZ_CP011974.1"/>
</dbReference>
<dbReference type="AlphaFoldDB" id="A0A0H4KXH3"/>
<dbReference type="PATRIC" id="fig|135735.6.peg.2932"/>
<reference evidence="2 3" key="1">
    <citation type="journal article" date="2015" name="PLoS ONE">
        <title>Genome Sequence of Bacillus endophyticus and Analysis of Its Companion Mechanism in the Ketogulonigenium vulgare-Bacillus Strain Consortium.</title>
        <authorList>
            <person name="Jia N."/>
            <person name="Du J."/>
            <person name="Ding M.Z."/>
            <person name="Gao F."/>
            <person name="Yuan Y.J."/>
        </authorList>
    </citation>
    <scope>NUCLEOTIDE SEQUENCE [LARGE SCALE GENOMIC DNA]</scope>
    <source>
        <strain evidence="2 3">Hbe603</strain>
    </source>
</reference>
<dbReference type="EMBL" id="CP011974">
    <property type="protein sequence ID" value="AKO93068.1"/>
    <property type="molecule type" value="Genomic_DNA"/>
</dbReference>
<organism evidence="2 3">
    <name type="scientific">Priestia filamentosa</name>
    <dbReference type="NCBI Taxonomy" id="1402861"/>
    <lineage>
        <taxon>Bacteria</taxon>
        <taxon>Bacillati</taxon>
        <taxon>Bacillota</taxon>
        <taxon>Bacilli</taxon>
        <taxon>Bacillales</taxon>
        <taxon>Bacillaceae</taxon>
        <taxon>Priestia</taxon>
    </lineage>
</organism>
<evidence type="ECO:0000313" key="2">
    <source>
        <dbReference type="EMBL" id="AKO93068.1"/>
    </source>
</evidence>
<evidence type="ECO:0000313" key="3">
    <source>
        <dbReference type="Proteomes" id="UP000036202"/>
    </source>
</evidence>
<name>A0A0H4KXH3_9BACI</name>
<feature type="transmembrane region" description="Helical" evidence="1">
    <location>
        <begin position="32"/>
        <end position="55"/>
    </location>
</feature>
<dbReference type="KEGG" id="beo:BEH_13865"/>
<proteinExistence type="predicted"/>
<reference evidence="3" key="2">
    <citation type="submission" date="2015-06" db="EMBL/GenBank/DDBJ databases">
        <title>Genome Sequence of Bacillus endophyticus and Analysis of its Companion Mechanism in the Ketogulonigenium vulgare-Bacillus strain Consortium.</title>
        <authorList>
            <person name="Jia N."/>
            <person name="Du J."/>
            <person name="Ding M.-Z."/>
            <person name="Gao F."/>
            <person name="Yuan Y.-J."/>
        </authorList>
    </citation>
    <scope>NUCLEOTIDE SEQUENCE [LARGE SCALE GENOMIC DNA]</scope>
    <source>
        <strain evidence="3">Hbe603</strain>
    </source>
</reference>